<feature type="compositionally biased region" description="Basic and acidic residues" evidence="2">
    <location>
        <begin position="465"/>
        <end position="475"/>
    </location>
</feature>
<gene>
    <name evidence="4 5 6" type="primary">LOC108626209</name>
</gene>
<keyword evidence="1" id="KW-0175">Coiled coil</keyword>
<dbReference type="RefSeq" id="XP_026670348.1">
    <property type="nucleotide sequence ID" value="XM_026814547.1"/>
</dbReference>
<feature type="region of interest" description="Disordered" evidence="2">
    <location>
        <begin position="109"/>
        <end position="175"/>
    </location>
</feature>
<evidence type="ECO:0000313" key="6">
    <source>
        <dbReference type="RefSeq" id="XP_026670348.1"/>
    </source>
</evidence>
<feature type="region of interest" description="Disordered" evidence="2">
    <location>
        <begin position="1"/>
        <end position="27"/>
    </location>
</feature>
<feature type="compositionally biased region" description="Basic and acidic residues" evidence="2">
    <location>
        <begin position="123"/>
        <end position="147"/>
    </location>
</feature>
<dbReference type="RefSeq" id="XP_017882252.1">
    <property type="nucleotide sequence ID" value="XM_018026763.2"/>
</dbReference>
<feature type="region of interest" description="Disordered" evidence="2">
    <location>
        <begin position="56"/>
        <end position="89"/>
    </location>
</feature>
<evidence type="ECO:0000313" key="3">
    <source>
        <dbReference type="Proteomes" id="UP000694925"/>
    </source>
</evidence>
<accession>A0AAJ7N7Z8</accession>
<dbReference type="KEGG" id="ccal:108626209"/>
<dbReference type="Proteomes" id="UP000694925">
    <property type="component" value="Unplaced"/>
</dbReference>
<feature type="region of interest" description="Disordered" evidence="2">
    <location>
        <begin position="464"/>
        <end position="486"/>
    </location>
</feature>
<evidence type="ECO:0000256" key="2">
    <source>
        <dbReference type="SAM" id="MobiDB-lite"/>
    </source>
</evidence>
<protein>
    <submittedName>
        <fullName evidence="4 5">Uncharacterized protein LOC108626209</fullName>
    </submittedName>
</protein>
<feature type="coiled-coil region" evidence="1">
    <location>
        <begin position="254"/>
        <end position="341"/>
    </location>
</feature>
<feature type="compositionally biased region" description="Polar residues" evidence="2">
    <location>
        <begin position="1"/>
        <end position="22"/>
    </location>
</feature>
<reference evidence="4 5" key="1">
    <citation type="submission" date="2025-04" db="UniProtKB">
        <authorList>
            <consortium name="RefSeq"/>
        </authorList>
    </citation>
    <scope>IDENTIFICATION</scope>
    <source>
        <tissue evidence="4 5">Whole body</tissue>
    </source>
</reference>
<proteinExistence type="predicted"/>
<dbReference type="RefSeq" id="XP_017882253.1">
    <property type="nucleotide sequence ID" value="XM_018026764.2"/>
</dbReference>
<evidence type="ECO:0000313" key="4">
    <source>
        <dbReference type="RefSeq" id="XP_017882252.1"/>
    </source>
</evidence>
<evidence type="ECO:0000256" key="1">
    <source>
        <dbReference type="SAM" id="Coils"/>
    </source>
</evidence>
<organism evidence="3 5">
    <name type="scientific">Ceratina calcarata</name>
    <dbReference type="NCBI Taxonomy" id="156304"/>
    <lineage>
        <taxon>Eukaryota</taxon>
        <taxon>Metazoa</taxon>
        <taxon>Ecdysozoa</taxon>
        <taxon>Arthropoda</taxon>
        <taxon>Hexapoda</taxon>
        <taxon>Insecta</taxon>
        <taxon>Pterygota</taxon>
        <taxon>Neoptera</taxon>
        <taxon>Endopterygota</taxon>
        <taxon>Hymenoptera</taxon>
        <taxon>Apocrita</taxon>
        <taxon>Aculeata</taxon>
        <taxon>Apoidea</taxon>
        <taxon>Anthophila</taxon>
        <taxon>Apidae</taxon>
        <taxon>Ceratina</taxon>
        <taxon>Zadontomerus</taxon>
    </lineage>
</organism>
<sequence length="682" mass="76084">MSNKASSASKTVVTRSNKNILENNHHLPTSAIPPEGYVLYDNCNTLIEVKVKTKGQKRTSTMVSSSPNSHKGGVGEKRKPSCSGDTQSNWGRILREQNKSAMKQGLQQLMVKGPGSKSSKLTNETKETKKSGVNHNKQDPKHLDEIPVKQSASQKRIEEHTKLTPRTGNPSSTSIQSSVESVIVIDKGVQCDVLFDPDDRFGVYNPVRTLSFLIKELEHLVKDDKASKILINMEQALFRIPIEYGKSPGVDMEAIELRGKLEATTLQLEKMSKQMNLTCEALCEERDSLQRQIQKQVVLLNEGREKQSDLETTVKALKQELQDAIKAIEDKEKAIASLTEEINDNFSQKVIADLRANVAEQTELARQRHLEVQYLMLEKDKLLVLSSYKDTLLNELRNAIKELQSHIGDQLNGLKDIYNHAETANPQISLVHGGIAFSSPTSTSSHDSIGPTSWHDISDISLSTVDHDPPKDKKQFLRVPNSMPGSSEILIENSEKKRTKNVKESPTRDSSNMEFISLRGGESSLTLMPSYKEMGYSEISKSVNKDKEGAVTLSNQKNDNVRNYKSTDNISLAKDLNSDNVNEKESSKNKRSVEVNKRLSFGKKSVAEDVTNILKDNSPHHFIGSTITEEFQNIFQGIRIQSRMPVNIPSPPRSYPHPEWSDSTLPSISTASDLNMVQANDI</sequence>
<dbReference type="AlphaFoldDB" id="A0AAJ7N7Z8"/>
<dbReference type="GeneID" id="108626209"/>
<keyword evidence="3" id="KW-1185">Reference proteome</keyword>
<feature type="compositionally biased region" description="Polar residues" evidence="2">
    <location>
        <begin position="58"/>
        <end position="69"/>
    </location>
</feature>
<evidence type="ECO:0000313" key="5">
    <source>
        <dbReference type="RefSeq" id="XP_017882253.1"/>
    </source>
</evidence>
<name>A0AAJ7N7Z8_9HYME</name>